<dbReference type="AlphaFoldDB" id="A0A8C6HJX2"/>
<dbReference type="PANTHER" id="PTHR11741:SF0">
    <property type="entry name" value="ELONGATION FACTOR TS, MITOCHONDRIAL"/>
    <property type="match status" value="1"/>
</dbReference>
<evidence type="ECO:0000313" key="4">
    <source>
        <dbReference type="Ensembl" id="ENSMSIP00000022578.1"/>
    </source>
</evidence>
<dbReference type="GO" id="GO:0005739">
    <property type="term" value="C:mitochondrion"/>
    <property type="evidence" value="ECO:0007669"/>
    <property type="project" value="GOC"/>
</dbReference>
<dbReference type="InterPro" id="IPR009060">
    <property type="entry name" value="UBA-like_sf"/>
</dbReference>
<protein>
    <submittedName>
        <fullName evidence="4">Ts translation elongation factor, mitochondrial</fullName>
    </submittedName>
</protein>
<dbReference type="Proteomes" id="UP000694415">
    <property type="component" value="Unplaced"/>
</dbReference>
<keyword evidence="2" id="KW-0648">Protein biosynthesis</keyword>
<dbReference type="Ensembl" id="ENSMSIT00000028479.1">
    <property type="protein sequence ID" value="ENSMSIP00000022578.1"/>
    <property type="gene ID" value="ENSMSIG00000019150.1"/>
</dbReference>
<dbReference type="InterPro" id="IPR001816">
    <property type="entry name" value="Transl_elong_EFTs/EF1B"/>
</dbReference>
<dbReference type="GO" id="GO:0003746">
    <property type="term" value="F:translation elongation factor activity"/>
    <property type="evidence" value="ECO:0007669"/>
    <property type="project" value="UniProtKB-KW"/>
</dbReference>
<keyword evidence="5" id="KW-1185">Reference proteome</keyword>
<dbReference type="InterPro" id="IPR018101">
    <property type="entry name" value="Transl_elong_Ts_CS"/>
</dbReference>
<dbReference type="PANTHER" id="PTHR11741">
    <property type="entry name" value="ELONGATION FACTOR TS"/>
    <property type="match status" value="1"/>
</dbReference>
<keyword evidence="1" id="KW-0251">Elongation factor</keyword>
<evidence type="ECO:0000256" key="3">
    <source>
        <dbReference type="ARBA" id="ARBA00023128"/>
    </source>
</evidence>
<dbReference type="FunFam" id="1.10.8.10:FF:000031">
    <property type="entry name" value="Elongation factor Ts, mitochondrial"/>
    <property type="match status" value="1"/>
</dbReference>
<name>A0A8C6HJX2_MUSSI</name>
<organism evidence="4 5">
    <name type="scientific">Mus spicilegus</name>
    <name type="common">Mound-building mouse</name>
    <dbReference type="NCBI Taxonomy" id="10103"/>
    <lineage>
        <taxon>Eukaryota</taxon>
        <taxon>Metazoa</taxon>
        <taxon>Chordata</taxon>
        <taxon>Craniata</taxon>
        <taxon>Vertebrata</taxon>
        <taxon>Euteleostomi</taxon>
        <taxon>Mammalia</taxon>
        <taxon>Eutheria</taxon>
        <taxon>Euarchontoglires</taxon>
        <taxon>Glires</taxon>
        <taxon>Rodentia</taxon>
        <taxon>Myomorpha</taxon>
        <taxon>Muroidea</taxon>
        <taxon>Muridae</taxon>
        <taxon>Murinae</taxon>
        <taxon>Mus</taxon>
        <taxon>Mus</taxon>
    </lineage>
</organism>
<accession>A0A8C6HJX2</accession>
<sequence length="206" mass="22807">MSLLRSLRFFPVACTGRSARAVLLQPSQPWLTFHAGPSLSSAASSKELLMKLRRKTGYSFVNCKKALETCGGDLKQAEDWLHKQAQKEGWSKAAKLHGRKTKEGLIGLLQEGNTAVLVEVVLCLSPQQKDVIGVERGSRGRDLHCFGVGFVVPVDLEEPYWRVRLLVSLPGSPTLKSRVQTFRVLHELAAMNARWTVYHLCPSGSP</sequence>
<dbReference type="SUPFAM" id="SSF46934">
    <property type="entry name" value="UBA-like"/>
    <property type="match status" value="1"/>
</dbReference>
<evidence type="ECO:0000256" key="1">
    <source>
        <dbReference type="ARBA" id="ARBA00022768"/>
    </source>
</evidence>
<evidence type="ECO:0000313" key="5">
    <source>
        <dbReference type="Proteomes" id="UP000694415"/>
    </source>
</evidence>
<evidence type="ECO:0000256" key="2">
    <source>
        <dbReference type="ARBA" id="ARBA00022917"/>
    </source>
</evidence>
<reference evidence="4" key="2">
    <citation type="submission" date="2025-09" db="UniProtKB">
        <authorList>
            <consortium name="Ensembl"/>
        </authorList>
    </citation>
    <scope>IDENTIFICATION</scope>
</reference>
<dbReference type="Pfam" id="PF25025">
    <property type="entry name" value="EF-Ts_N"/>
    <property type="match status" value="1"/>
</dbReference>
<dbReference type="GeneTree" id="ENSGT00390000016293"/>
<dbReference type="GO" id="GO:0070125">
    <property type="term" value="P:mitochondrial translational elongation"/>
    <property type="evidence" value="ECO:0007669"/>
    <property type="project" value="TreeGrafter"/>
</dbReference>
<dbReference type="PROSITE" id="PS01126">
    <property type="entry name" value="EF_TS_1"/>
    <property type="match status" value="1"/>
</dbReference>
<dbReference type="CDD" id="cd14275">
    <property type="entry name" value="UBA_EF-Ts"/>
    <property type="match status" value="1"/>
</dbReference>
<proteinExistence type="predicted"/>
<reference evidence="4" key="1">
    <citation type="submission" date="2025-08" db="UniProtKB">
        <authorList>
            <consortium name="Ensembl"/>
        </authorList>
    </citation>
    <scope>IDENTIFICATION</scope>
</reference>
<dbReference type="Gene3D" id="1.10.8.10">
    <property type="entry name" value="DNA helicase RuvA subunit, C-terminal domain"/>
    <property type="match status" value="1"/>
</dbReference>
<keyword evidence="3" id="KW-0496">Mitochondrion</keyword>